<comment type="caution">
    <text evidence="4">The sequence shown here is derived from an EMBL/GenBank/DDBJ whole genome shotgun (WGS) entry which is preliminary data.</text>
</comment>
<dbReference type="EMBL" id="VEPZ02001024">
    <property type="protein sequence ID" value="KAE8701422.1"/>
    <property type="molecule type" value="Genomic_DNA"/>
</dbReference>
<proteinExistence type="predicted"/>
<feature type="domain" description="Non-haem dioxygenase N-terminal" evidence="3">
    <location>
        <begin position="34"/>
        <end position="67"/>
    </location>
</feature>
<evidence type="ECO:0000259" key="3">
    <source>
        <dbReference type="Pfam" id="PF14226"/>
    </source>
</evidence>
<dbReference type="SUPFAM" id="SSF51197">
    <property type="entry name" value="Clavaminate synthase-like"/>
    <property type="match status" value="1"/>
</dbReference>
<sequence>MARCQGLFVFGRLRLKMITIGDKDLDSTAREFHFKVVNHGIDEDLMDESMDVLKEFFEMPDEDKAMLFPRIQTKAAGFWRAV</sequence>
<keyword evidence="5" id="KW-1185">Reference proteome</keyword>
<evidence type="ECO:0000256" key="1">
    <source>
        <dbReference type="ARBA" id="ARBA00022723"/>
    </source>
</evidence>
<keyword evidence="2" id="KW-0408">Iron</keyword>
<protein>
    <recommendedName>
        <fullName evidence="3">Non-haem dioxygenase N-terminal domain-containing protein</fullName>
    </recommendedName>
</protein>
<dbReference type="Gene3D" id="2.60.120.330">
    <property type="entry name" value="B-lactam Antibiotic, Isopenicillin N Synthase, Chain"/>
    <property type="match status" value="1"/>
</dbReference>
<dbReference type="GO" id="GO:0046872">
    <property type="term" value="F:metal ion binding"/>
    <property type="evidence" value="ECO:0007669"/>
    <property type="project" value="UniProtKB-KW"/>
</dbReference>
<dbReference type="Pfam" id="PF14226">
    <property type="entry name" value="DIOX_N"/>
    <property type="match status" value="1"/>
</dbReference>
<reference evidence="4" key="1">
    <citation type="submission" date="2019-09" db="EMBL/GenBank/DDBJ databases">
        <title>Draft genome information of white flower Hibiscus syriacus.</title>
        <authorList>
            <person name="Kim Y.-M."/>
        </authorList>
    </citation>
    <scope>NUCLEOTIDE SEQUENCE [LARGE SCALE GENOMIC DNA]</scope>
    <source>
        <strain evidence="4">YM2019G1</strain>
    </source>
</reference>
<dbReference type="InterPro" id="IPR026992">
    <property type="entry name" value="DIOX_N"/>
</dbReference>
<keyword evidence="1" id="KW-0479">Metal-binding</keyword>
<organism evidence="4 5">
    <name type="scientific">Hibiscus syriacus</name>
    <name type="common">Rose of Sharon</name>
    <dbReference type="NCBI Taxonomy" id="106335"/>
    <lineage>
        <taxon>Eukaryota</taxon>
        <taxon>Viridiplantae</taxon>
        <taxon>Streptophyta</taxon>
        <taxon>Embryophyta</taxon>
        <taxon>Tracheophyta</taxon>
        <taxon>Spermatophyta</taxon>
        <taxon>Magnoliopsida</taxon>
        <taxon>eudicotyledons</taxon>
        <taxon>Gunneridae</taxon>
        <taxon>Pentapetalae</taxon>
        <taxon>rosids</taxon>
        <taxon>malvids</taxon>
        <taxon>Malvales</taxon>
        <taxon>Malvaceae</taxon>
        <taxon>Malvoideae</taxon>
        <taxon>Hibiscus</taxon>
    </lineage>
</organism>
<dbReference type="InterPro" id="IPR027443">
    <property type="entry name" value="IPNS-like_sf"/>
</dbReference>
<dbReference type="Proteomes" id="UP000436088">
    <property type="component" value="Unassembled WGS sequence"/>
</dbReference>
<gene>
    <name evidence="4" type="ORF">F3Y22_tig00110548pilonHSYRG00952</name>
</gene>
<dbReference type="AlphaFoldDB" id="A0A6A3AEY8"/>
<evidence type="ECO:0000313" key="5">
    <source>
        <dbReference type="Proteomes" id="UP000436088"/>
    </source>
</evidence>
<evidence type="ECO:0000313" key="4">
    <source>
        <dbReference type="EMBL" id="KAE8701422.1"/>
    </source>
</evidence>
<evidence type="ECO:0000256" key="2">
    <source>
        <dbReference type="ARBA" id="ARBA00023004"/>
    </source>
</evidence>
<name>A0A6A3AEY8_HIBSY</name>
<accession>A0A6A3AEY8</accession>